<evidence type="ECO:0000313" key="3">
    <source>
        <dbReference type="EMBL" id="BBO84180.1"/>
    </source>
</evidence>
<dbReference type="PANTHER" id="PTHR24321:SF8">
    <property type="entry name" value="ESTRADIOL 17-BETA-DEHYDROGENASE 8-RELATED"/>
    <property type="match status" value="1"/>
</dbReference>
<dbReference type="GO" id="GO:0016491">
    <property type="term" value="F:oxidoreductase activity"/>
    <property type="evidence" value="ECO:0007669"/>
    <property type="project" value="UniProtKB-KW"/>
</dbReference>
<dbReference type="PRINTS" id="PR00080">
    <property type="entry name" value="SDRFAMILY"/>
</dbReference>
<dbReference type="Pfam" id="PF13561">
    <property type="entry name" value="adh_short_C2"/>
    <property type="match status" value="1"/>
</dbReference>
<evidence type="ECO:0000256" key="1">
    <source>
        <dbReference type="ARBA" id="ARBA00006484"/>
    </source>
</evidence>
<reference evidence="3 4" key="1">
    <citation type="submission" date="2019-11" db="EMBL/GenBank/DDBJ databases">
        <title>Comparative genomics of hydrocarbon-degrading Desulfosarcina strains.</title>
        <authorList>
            <person name="Watanabe M."/>
            <person name="Kojima H."/>
            <person name="Fukui M."/>
        </authorList>
    </citation>
    <scope>NUCLEOTIDE SEQUENCE [LARGE SCALE GENOMIC DNA]</scope>
    <source>
        <strain evidence="3 4">28bB2T</strain>
    </source>
</reference>
<proteinExistence type="inferred from homology"/>
<dbReference type="PRINTS" id="PR00081">
    <property type="entry name" value="GDHRDH"/>
</dbReference>
<dbReference type="KEGG" id="dov:DSCO28_47460"/>
<keyword evidence="2" id="KW-0560">Oxidoreductase</keyword>
<dbReference type="Proteomes" id="UP000425960">
    <property type="component" value="Chromosome"/>
</dbReference>
<dbReference type="NCBIfam" id="NF005559">
    <property type="entry name" value="PRK07231.1"/>
    <property type="match status" value="1"/>
</dbReference>
<sequence>MDLGFNGKSVIVTGGASNIGRAISKAFVNEGANVVIADWDEAQAQNVVAEINGDGGKALAVKVDVTDPQAVQALVDQTRAAFGSIDVLVNAVGGNKDDYFMKEDREKWNRVMQMNLWGMINCTRAVLDQMVEQKSGAVVSVGSDAGRVGEFREGIYSACKAGVMALSKTLARELGRHGLRFNVVCPGLTPPTAADIGEKSHWQQQLDTFTPEMLAKAAKAYPLKKLGTPADTADAVLFMASPRAGHITGQVLSVSGGYTMT</sequence>
<dbReference type="EMBL" id="AP021876">
    <property type="protein sequence ID" value="BBO84180.1"/>
    <property type="molecule type" value="Genomic_DNA"/>
</dbReference>
<dbReference type="InterPro" id="IPR002347">
    <property type="entry name" value="SDR_fam"/>
</dbReference>
<dbReference type="SUPFAM" id="SSF51735">
    <property type="entry name" value="NAD(P)-binding Rossmann-fold domains"/>
    <property type="match status" value="1"/>
</dbReference>
<dbReference type="FunFam" id="3.40.50.720:FF:000084">
    <property type="entry name" value="Short-chain dehydrogenase reductase"/>
    <property type="match status" value="1"/>
</dbReference>
<organism evidence="3 4">
    <name type="scientific">Desulfosarcina ovata subsp. sediminis</name>
    <dbReference type="NCBI Taxonomy" id="885957"/>
    <lineage>
        <taxon>Bacteria</taxon>
        <taxon>Pseudomonadati</taxon>
        <taxon>Thermodesulfobacteriota</taxon>
        <taxon>Desulfobacteria</taxon>
        <taxon>Desulfobacterales</taxon>
        <taxon>Desulfosarcinaceae</taxon>
        <taxon>Desulfosarcina</taxon>
    </lineage>
</organism>
<dbReference type="PROSITE" id="PS00061">
    <property type="entry name" value="ADH_SHORT"/>
    <property type="match status" value="1"/>
</dbReference>
<evidence type="ECO:0000313" key="4">
    <source>
        <dbReference type="Proteomes" id="UP000425960"/>
    </source>
</evidence>
<name>A0A5K7ZVF6_9BACT</name>
<dbReference type="InterPro" id="IPR036291">
    <property type="entry name" value="NAD(P)-bd_dom_sf"/>
</dbReference>
<dbReference type="InterPro" id="IPR020904">
    <property type="entry name" value="Sc_DH/Rdtase_CS"/>
</dbReference>
<evidence type="ECO:0000256" key="2">
    <source>
        <dbReference type="ARBA" id="ARBA00023002"/>
    </source>
</evidence>
<protein>
    <submittedName>
        <fullName evidence="3">2-hydroxycyclohexane-1-carbonyl-CoA dehydrogenase</fullName>
    </submittedName>
</protein>
<dbReference type="RefSeq" id="WP_155324181.1">
    <property type="nucleotide sequence ID" value="NZ_AP021876.1"/>
</dbReference>
<dbReference type="AlphaFoldDB" id="A0A5K7ZVF6"/>
<dbReference type="PANTHER" id="PTHR24321">
    <property type="entry name" value="DEHYDROGENASES, SHORT CHAIN"/>
    <property type="match status" value="1"/>
</dbReference>
<gene>
    <name evidence="3" type="ORF">DSCO28_47460</name>
</gene>
<accession>A0A5K7ZVF6</accession>
<comment type="similarity">
    <text evidence="1">Belongs to the short-chain dehydrogenases/reductases (SDR) family.</text>
</comment>
<dbReference type="Gene3D" id="3.40.50.720">
    <property type="entry name" value="NAD(P)-binding Rossmann-like Domain"/>
    <property type="match status" value="1"/>
</dbReference>